<dbReference type="InterPro" id="IPR037185">
    <property type="entry name" value="EmrE-like"/>
</dbReference>
<dbReference type="Pfam" id="PF00892">
    <property type="entry name" value="EamA"/>
    <property type="match status" value="1"/>
</dbReference>
<feature type="domain" description="EamA" evidence="2">
    <location>
        <begin position="6"/>
        <end position="60"/>
    </location>
</feature>
<organism evidence="3 4">
    <name type="scientific">Geothermobacter hydrogeniphilus</name>
    <dbReference type="NCBI Taxonomy" id="1969733"/>
    <lineage>
        <taxon>Bacteria</taxon>
        <taxon>Pseudomonadati</taxon>
        <taxon>Thermodesulfobacteriota</taxon>
        <taxon>Desulfuromonadia</taxon>
        <taxon>Desulfuromonadales</taxon>
        <taxon>Geothermobacteraceae</taxon>
        <taxon>Geothermobacter</taxon>
    </lineage>
</organism>
<comment type="caution">
    <text evidence="3">The sequence shown here is derived from an EMBL/GenBank/DDBJ whole genome shotgun (WGS) entry which is preliminary data.</text>
</comment>
<gene>
    <name evidence="3" type="ORF">C2E25_10935</name>
</gene>
<feature type="transmembrane region" description="Helical" evidence="1">
    <location>
        <begin position="7"/>
        <end position="36"/>
    </location>
</feature>
<dbReference type="SUPFAM" id="SSF103481">
    <property type="entry name" value="Multidrug resistance efflux transporter EmrE"/>
    <property type="match status" value="1"/>
</dbReference>
<evidence type="ECO:0000313" key="3">
    <source>
        <dbReference type="EMBL" id="PNU19701.1"/>
    </source>
</evidence>
<keyword evidence="1" id="KW-1133">Transmembrane helix</keyword>
<keyword evidence="1" id="KW-0812">Transmembrane</keyword>
<dbReference type="InterPro" id="IPR000620">
    <property type="entry name" value="EamA_dom"/>
</dbReference>
<feature type="transmembrane region" description="Helical" evidence="1">
    <location>
        <begin position="42"/>
        <end position="60"/>
    </location>
</feature>
<sequence>MVDRTVYFRLLATAGATNLLLVTLLIPVSAILLGALFLEEQFAATDFAGMVLIGLGLLGIDGRLAARIRLSGSTAS</sequence>
<name>A0A2K2H8V7_9BACT</name>
<dbReference type="Proteomes" id="UP000236340">
    <property type="component" value="Unassembled WGS sequence"/>
</dbReference>
<dbReference type="AlphaFoldDB" id="A0A2K2H8V7"/>
<reference evidence="3 4" key="1">
    <citation type="journal article" date="2018" name="Genome Announc.">
        <title>Genome Sequence of Geothermobacter sp. HR-1 Iron Reducer from the Loihi Seamount.</title>
        <authorList>
            <person name="Smith H."/>
            <person name="Abuyen K."/>
            <person name="Tremblay J."/>
            <person name="Savalia P."/>
            <person name="Perez-Rodriguez I."/>
            <person name="Emerson D."/>
            <person name="Tully B."/>
            <person name="Amend J."/>
        </authorList>
    </citation>
    <scope>NUCLEOTIDE SEQUENCE [LARGE SCALE GENOMIC DNA]</scope>
    <source>
        <strain evidence="3 4">HR-1</strain>
    </source>
</reference>
<dbReference type="GO" id="GO:0016020">
    <property type="term" value="C:membrane"/>
    <property type="evidence" value="ECO:0007669"/>
    <property type="project" value="InterPro"/>
</dbReference>
<evidence type="ECO:0000259" key="2">
    <source>
        <dbReference type="Pfam" id="PF00892"/>
    </source>
</evidence>
<evidence type="ECO:0000256" key="1">
    <source>
        <dbReference type="SAM" id="Phobius"/>
    </source>
</evidence>
<proteinExistence type="predicted"/>
<dbReference type="EMBL" id="PPFX01000024">
    <property type="protein sequence ID" value="PNU19701.1"/>
    <property type="molecule type" value="Genomic_DNA"/>
</dbReference>
<evidence type="ECO:0000313" key="4">
    <source>
        <dbReference type="Proteomes" id="UP000236340"/>
    </source>
</evidence>
<accession>A0A2K2H8V7</accession>
<keyword evidence="1" id="KW-0472">Membrane</keyword>
<protein>
    <recommendedName>
        <fullName evidence="2">EamA domain-containing protein</fullName>
    </recommendedName>
</protein>